<accession>A0A1G8ANL9</accession>
<evidence type="ECO:0000256" key="1">
    <source>
        <dbReference type="ARBA" id="ARBA00009670"/>
    </source>
</evidence>
<dbReference type="AlphaFoldDB" id="A0A1G8ANL9"/>
<dbReference type="GO" id="GO:0006744">
    <property type="term" value="P:ubiquinone biosynthetic process"/>
    <property type="evidence" value="ECO:0007669"/>
    <property type="project" value="TreeGrafter"/>
</dbReference>
<dbReference type="InterPro" id="IPR051409">
    <property type="entry name" value="Atypical_kinase_ADCK"/>
</dbReference>
<evidence type="ECO:0000313" key="6">
    <source>
        <dbReference type="EMBL" id="SDH22504.1"/>
    </source>
</evidence>
<comment type="similarity">
    <text evidence="1">Belongs to the protein kinase superfamily. ADCK protein kinase family.</text>
</comment>
<dbReference type="InterPro" id="IPR011009">
    <property type="entry name" value="Kinase-like_dom_sf"/>
</dbReference>
<dbReference type="PANTHER" id="PTHR43851">
    <property type="match status" value="1"/>
</dbReference>
<dbReference type="Proteomes" id="UP000199706">
    <property type="component" value="Unassembled WGS sequence"/>
</dbReference>
<keyword evidence="4" id="KW-0067">ATP-binding</keyword>
<dbReference type="GO" id="GO:0005524">
    <property type="term" value="F:ATP binding"/>
    <property type="evidence" value="ECO:0007669"/>
    <property type="project" value="UniProtKB-KW"/>
</dbReference>
<dbReference type="SUPFAM" id="SSF56112">
    <property type="entry name" value="Protein kinase-like (PK-like)"/>
    <property type="match status" value="1"/>
</dbReference>
<dbReference type="RefSeq" id="WP_090686026.1">
    <property type="nucleotide sequence ID" value="NZ_CADERL010000011.1"/>
</dbReference>
<gene>
    <name evidence="6" type="ORF">SAMN05216466_10827</name>
</gene>
<evidence type="ECO:0000313" key="7">
    <source>
        <dbReference type="Proteomes" id="UP000199706"/>
    </source>
</evidence>
<organism evidence="6 7">
    <name type="scientific">Paraburkholderia phenazinium</name>
    <dbReference type="NCBI Taxonomy" id="60549"/>
    <lineage>
        <taxon>Bacteria</taxon>
        <taxon>Pseudomonadati</taxon>
        <taxon>Pseudomonadota</taxon>
        <taxon>Betaproteobacteria</taxon>
        <taxon>Burkholderiales</taxon>
        <taxon>Burkholderiaceae</taxon>
        <taxon>Paraburkholderia</taxon>
    </lineage>
</organism>
<dbReference type="InterPro" id="IPR034646">
    <property type="entry name" value="ADCK3_dom"/>
</dbReference>
<sequence length="447" mass="49663">MARNEKLSTGTLARGTITGLAVAQAGIVHLGHLARNRSGEEASEGQQARHEAELGRILFRALNRLKGTALKASQLLSMEAGLLPEGVRLQLARGFHQATPLNRALVHRVFRQEFSRDADQLFQCFDPQAFAAASLGQVHHAELHGGERVVVKLQYPGIATSIGVDMRMIRTLLQGLRLSTDLLPDNEIVERFMADIEYKLAEEVDYTHEADQLRWFGAHASLPGIFVPQPIASHSTRHVLTMQAVDGLHLDAWLATNPTRQARDRAGQLLFDWFLQSAFVWRRLHADPHPGNFLFQADGRIGVVDFGCTKTISPGFAAVVAKAWCAVLRHGPGGDGEALRHNYVDFGMISPNLSVDEFERELMPALASLQAWQIAPFRTSRFDFASRSPYPAFEATQQRKIARYMTGFRDEIPYFERAYLGLNHMLKALGAKVSTDNPWINRGASIG</sequence>
<dbReference type="Pfam" id="PF03109">
    <property type="entry name" value="ABC1"/>
    <property type="match status" value="1"/>
</dbReference>
<dbReference type="OrthoDB" id="9795390at2"/>
<evidence type="ECO:0000256" key="2">
    <source>
        <dbReference type="ARBA" id="ARBA00022679"/>
    </source>
</evidence>
<evidence type="ECO:0000256" key="3">
    <source>
        <dbReference type="ARBA" id="ARBA00022741"/>
    </source>
</evidence>
<feature type="domain" description="ABC1 atypical kinase-like" evidence="5">
    <location>
        <begin position="97"/>
        <end position="329"/>
    </location>
</feature>
<dbReference type="EMBL" id="FNCJ01000008">
    <property type="protein sequence ID" value="SDH22504.1"/>
    <property type="molecule type" value="Genomic_DNA"/>
</dbReference>
<protein>
    <submittedName>
        <fullName evidence="6">Phosphotransferase enzyme family protein</fullName>
    </submittedName>
</protein>
<proteinExistence type="inferred from homology"/>
<keyword evidence="3" id="KW-0547">Nucleotide-binding</keyword>
<dbReference type="InterPro" id="IPR004147">
    <property type="entry name" value="ABC1_dom"/>
</dbReference>
<evidence type="ECO:0000259" key="5">
    <source>
        <dbReference type="Pfam" id="PF03109"/>
    </source>
</evidence>
<dbReference type="PANTHER" id="PTHR43851:SF3">
    <property type="entry name" value="COENZYME Q8"/>
    <property type="match status" value="1"/>
</dbReference>
<evidence type="ECO:0000256" key="4">
    <source>
        <dbReference type="ARBA" id="ARBA00022840"/>
    </source>
</evidence>
<keyword evidence="2 6" id="KW-0808">Transferase</keyword>
<name>A0A1G8ANL9_9BURK</name>
<dbReference type="CDD" id="cd13970">
    <property type="entry name" value="ABC1_ADCK3"/>
    <property type="match status" value="1"/>
</dbReference>
<reference evidence="6 7" key="1">
    <citation type="submission" date="2016-10" db="EMBL/GenBank/DDBJ databases">
        <authorList>
            <person name="de Groot N.N."/>
        </authorList>
    </citation>
    <scope>NUCLEOTIDE SEQUENCE [LARGE SCALE GENOMIC DNA]</scope>
    <source>
        <strain evidence="6 7">LMG 2247</strain>
    </source>
</reference>
<dbReference type="GO" id="GO:0016740">
    <property type="term" value="F:transferase activity"/>
    <property type="evidence" value="ECO:0007669"/>
    <property type="project" value="UniProtKB-KW"/>
</dbReference>